<evidence type="ECO:0000313" key="3">
    <source>
        <dbReference type="Proteomes" id="UP000515154"/>
    </source>
</evidence>
<dbReference type="PROSITE" id="PS50994">
    <property type="entry name" value="INTEGRASE"/>
    <property type="match status" value="1"/>
</dbReference>
<dbReference type="Gene3D" id="3.30.420.10">
    <property type="entry name" value="Ribonuclease H-like superfamily/Ribonuclease H"/>
    <property type="match status" value="1"/>
</dbReference>
<name>A0A6P7SMS1_9MOLL</name>
<feature type="domain" description="Integrase catalytic" evidence="2">
    <location>
        <begin position="258"/>
        <end position="364"/>
    </location>
</feature>
<keyword evidence="3" id="KW-1185">Reference proteome</keyword>
<reference evidence="4" key="1">
    <citation type="submission" date="2025-08" db="UniProtKB">
        <authorList>
            <consortium name="RefSeq"/>
        </authorList>
    </citation>
    <scope>IDENTIFICATION</scope>
</reference>
<gene>
    <name evidence="4" type="primary">LOC115214519</name>
</gene>
<dbReference type="PANTHER" id="PTHR37984:SF5">
    <property type="entry name" value="PROTEIN NYNRIN-LIKE"/>
    <property type="match status" value="1"/>
</dbReference>
<dbReference type="GO" id="GO:0003676">
    <property type="term" value="F:nucleic acid binding"/>
    <property type="evidence" value="ECO:0007669"/>
    <property type="project" value="InterPro"/>
</dbReference>
<dbReference type="AlphaFoldDB" id="A0A6P7SMS1"/>
<dbReference type="PANTHER" id="PTHR37984">
    <property type="entry name" value="PROTEIN CBG26694"/>
    <property type="match status" value="1"/>
</dbReference>
<dbReference type="GO" id="GO:0015074">
    <property type="term" value="P:DNA integration"/>
    <property type="evidence" value="ECO:0007669"/>
    <property type="project" value="InterPro"/>
</dbReference>
<protein>
    <submittedName>
        <fullName evidence="4">Uncharacterized protein K02A2.6-like</fullName>
    </submittedName>
</protein>
<sequence>MAECLVNSKEDLLQSAANAKGFNKNGLESAHKFRTRPVNEKEETLLQIAFYWNTFTVYEKFAIEFHLFYFEHNFELFKKKGTMATKKDKVLEWEIVPPKKWLKDREDRTVVLKTYSKSLDTIALFEKTLPLAPLLVPKLDSLCEVIFLRSLSRPVKYGIYEVVGKNWSCIDAAIKMAIRRCDSCGEHQNKPSKPVVHPCMLSEKRWSRLHMALAINFMGTNWLVITDTSSRYPSIHSTSSCPLDLLDEVITNFRYLHTLVTDNASTFFSEEVQSWGKEHGTTHLTGAPYYPTFNGSAERLVQLFKQALRKSSLPLKQALQEFLMQYQRTLTSCGLSPGELLMSRQIRTRSGSLLPPPEHTAQDKQIQGVIKGGDDK</sequence>
<dbReference type="Proteomes" id="UP000515154">
    <property type="component" value="Linkage group LG7"/>
</dbReference>
<dbReference type="RefSeq" id="XP_029639579.1">
    <property type="nucleotide sequence ID" value="XM_029783719.1"/>
</dbReference>
<dbReference type="InterPro" id="IPR050951">
    <property type="entry name" value="Retrovirus_Pol_polyprotein"/>
</dbReference>
<dbReference type="KEGG" id="osn:115214519"/>
<evidence type="ECO:0000259" key="2">
    <source>
        <dbReference type="PROSITE" id="PS50994"/>
    </source>
</evidence>
<evidence type="ECO:0000313" key="4">
    <source>
        <dbReference type="RefSeq" id="XP_029639579.1"/>
    </source>
</evidence>
<accession>A0A6P7SMS1</accession>
<dbReference type="InterPro" id="IPR036397">
    <property type="entry name" value="RNaseH_sf"/>
</dbReference>
<dbReference type="SUPFAM" id="SSF53098">
    <property type="entry name" value="Ribonuclease H-like"/>
    <property type="match status" value="1"/>
</dbReference>
<proteinExistence type="predicted"/>
<feature type="region of interest" description="Disordered" evidence="1">
    <location>
        <begin position="350"/>
        <end position="376"/>
    </location>
</feature>
<evidence type="ECO:0000256" key="1">
    <source>
        <dbReference type="SAM" id="MobiDB-lite"/>
    </source>
</evidence>
<dbReference type="InterPro" id="IPR012337">
    <property type="entry name" value="RNaseH-like_sf"/>
</dbReference>
<organism evidence="3 4">
    <name type="scientific">Octopus sinensis</name>
    <name type="common">East Asian common octopus</name>
    <dbReference type="NCBI Taxonomy" id="2607531"/>
    <lineage>
        <taxon>Eukaryota</taxon>
        <taxon>Metazoa</taxon>
        <taxon>Spiralia</taxon>
        <taxon>Lophotrochozoa</taxon>
        <taxon>Mollusca</taxon>
        <taxon>Cephalopoda</taxon>
        <taxon>Coleoidea</taxon>
        <taxon>Octopodiformes</taxon>
        <taxon>Octopoda</taxon>
        <taxon>Incirrata</taxon>
        <taxon>Octopodidae</taxon>
        <taxon>Octopus</taxon>
    </lineage>
</organism>
<dbReference type="InterPro" id="IPR001584">
    <property type="entry name" value="Integrase_cat-core"/>
</dbReference>